<dbReference type="PANTHER" id="PTHR20938">
    <property type="entry name" value="INTEGRATOR COMPLEX SUBUNIT 4"/>
    <property type="match status" value="1"/>
</dbReference>
<sequence>MEELVPSSSEPLSPQTLASFRSFIINPSTPQSKISSIFETLTRSLQLTPDSLVLNLLSELASRHSNLSHLVFDSVRSNALLSSESIRLAAESLDALASISNTDPTLSTAIDELDDRLFVSLCFGPSVSVRSWLLRNAERFRIGPYLLLTLFLGFTKDPYPYVRKIALDGLVGVSKSGIIEDRSMINGCYCRAIELLGDMEDQVRSAAIRTVSAWGLILVASNLETKLYWSDDLFVKEIFTEINRTLTFHRVNGRTSPSCHLLCSMGRDMSMVVRVEAFDALGKINLVSEDILLQTLSKRVLAITKEKRSLGQCPAEQFEILASNVAGVLVHGLEDEFYEVRKSACHSLRTLTIISAEFAGEALNLLMDVLNDDSMFVRLEALETMLHMATCGHLKVQGTHMHMFLGTLLDSNTLIRSATRKILKLVKLPNIELFRLSFDSLIENLEKHPQDEADIFSVLFHTGCNHGKFVVSTINEASEEIDQASEGKLGFDSARVAALLVLAISAPLSHGEHVCSIPPRIFSYAVTLLGRISRALTDIMDQNALLAYLSQCSISTTFSATELNIRRGEPCLPVANIEIPNDTSNEIDGSTRTSSQQEKDGASKLQSWTMREPLELAAPLGEFQVEVRDEVMKPINLILAKVKDIWPSIHSGFTNEVLRTLRNFKEELATFTSDSLGTIGAVAFTLQYLQVIKQLAKVWEHFLPAKKLCSSGLGELDLILGKLDMRLRELRSRFTGLSMEQELQILELVLLTCTLRLCKVEICCHFATLKKLSTTVSRVESILKSANIEPTIFISEVGKLLCLNEMSSSEASCNPFMFKELLKHFSLSQFVLCGRLNQIKAELTIPDNDSENPLPFVSRLPVGIPCDITLHNTSNENKLWLRMSMDDESTQFVFLDLNLFGSSDEVRKFTYVAPFYKTPNAISFTLRVCMGMECLFEDVLSVKKYGGPERSRPALYGIRLGLFLTGDESLIFKHWRTVDFCKKAEDIGASSFMHKPPILFQESLLVTSPLFQVVCLAISLKLDAMEAFIINVGAF</sequence>
<dbReference type="GO" id="GO:0005634">
    <property type="term" value="C:nucleus"/>
    <property type="evidence" value="ECO:0007669"/>
    <property type="project" value="UniProtKB-SubCell"/>
</dbReference>
<dbReference type="Gramene" id="QL07p033902:mrna">
    <property type="protein sequence ID" value="QL07p033902:mrna"/>
    <property type="gene ID" value="QL07p033902"/>
</dbReference>
<evidence type="ECO:0000313" key="5">
    <source>
        <dbReference type="EnsemblPlants" id="QL07p033902:mrna"/>
    </source>
</evidence>
<proteinExistence type="predicted"/>
<comment type="subcellular location">
    <subcellularLocation>
        <location evidence="1">Nucleus</location>
    </subcellularLocation>
</comment>
<dbReference type="Gene3D" id="1.25.10.10">
    <property type="entry name" value="Leucine-rich Repeat Variant"/>
    <property type="match status" value="1"/>
</dbReference>
<feature type="compositionally biased region" description="Polar residues" evidence="3">
    <location>
        <begin position="581"/>
        <end position="596"/>
    </location>
</feature>
<accession>A0A7N2M5Y9</accession>
<evidence type="ECO:0000256" key="2">
    <source>
        <dbReference type="ARBA" id="ARBA00023242"/>
    </source>
</evidence>
<dbReference type="GO" id="GO:0005768">
    <property type="term" value="C:endosome"/>
    <property type="evidence" value="ECO:0007669"/>
    <property type="project" value="TreeGrafter"/>
</dbReference>
<dbReference type="InterPro" id="IPR016024">
    <property type="entry name" value="ARM-type_fold"/>
</dbReference>
<evidence type="ECO:0000259" key="4">
    <source>
        <dbReference type="Pfam" id="PF25458"/>
    </source>
</evidence>
<dbReference type="PANTHER" id="PTHR20938:SF0">
    <property type="entry name" value="INTEGRATOR COMPLEX SUBUNIT 4"/>
    <property type="match status" value="1"/>
</dbReference>
<dbReference type="AlphaFoldDB" id="A0A7N2M5Y9"/>
<dbReference type="EMBL" id="LRBV02000007">
    <property type="status" value="NOT_ANNOTATED_CDS"/>
    <property type="molecule type" value="Genomic_DNA"/>
</dbReference>
<dbReference type="InterPro" id="IPR011989">
    <property type="entry name" value="ARM-like"/>
</dbReference>
<reference evidence="5 6" key="1">
    <citation type="journal article" date="2016" name="G3 (Bethesda)">
        <title>First Draft Assembly and Annotation of the Genome of a California Endemic Oak Quercus lobata Nee (Fagaceae).</title>
        <authorList>
            <person name="Sork V.L."/>
            <person name="Fitz-Gibbon S.T."/>
            <person name="Puiu D."/>
            <person name="Crepeau M."/>
            <person name="Gugger P.F."/>
            <person name="Sherman R."/>
            <person name="Stevens K."/>
            <person name="Langley C.H."/>
            <person name="Pellegrini M."/>
            <person name="Salzberg S.L."/>
        </authorList>
    </citation>
    <scope>NUCLEOTIDE SEQUENCE [LARGE SCALE GENOMIC DNA]</scope>
    <source>
        <strain evidence="5 6">cv. SW786</strain>
    </source>
</reference>
<feature type="region of interest" description="Disordered" evidence="3">
    <location>
        <begin position="580"/>
        <end position="604"/>
    </location>
</feature>
<dbReference type="InterPro" id="IPR057412">
    <property type="entry name" value="INTS4_C"/>
</dbReference>
<dbReference type="EnsemblPlants" id="QL07p033902:mrna">
    <property type="protein sequence ID" value="QL07p033902:mrna"/>
    <property type="gene ID" value="QL07p033902"/>
</dbReference>
<keyword evidence="2" id="KW-0539">Nucleus</keyword>
<evidence type="ECO:0000313" key="6">
    <source>
        <dbReference type="Proteomes" id="UP000594261"/>
    </source>
</evidence>
<reference evidence="5" key="2">
    <citation type="submission" date="2021-01" db="UniProtKB">
        <authorList>
            <consortium name="EnsemblPlants"/>
        </authorList>
    </citation>
    <scope>IDENTIFICATION</scope>
</reference>
<feature type="domain" description="Integrator complex subunit 4/Protein SIEL C-terminal Ig-like" evidence="4">
    <location>
        <begin position="843"/>
        <end position="942"/>
    </location>
</feature>
<evidence type="ECO:0000256" key="3">
    <source>
        <dbReference type="SAM" id="MobiDB-lite"/>
    </source>
</evidence>
<evidence type="ECO:0000256" key="1">
    <source>
        <dbReference type="ARBA" id="ARBA00004123"/>
    </source>
</evidence>
<organism evidence="5 6">
    <name type="scientific">Quercus lobata</name>
    <name type="common">Valley oak</name>
    <dbReference type="NCBI Taxonomy" id="97700"/>
    <lineage>
        <taxon>Eukaryota</taxon>
        <taxon>Viridiplantae</taxon>
        <taxon>Streptophyta</taxon>
        <taxon>Embryophyta</taxon>
        <taxon>Tracheophyta</taxon>
        <taxon>Spermatophyta</taxon>
        <taxon>Magnoliopsida</taxon>
        <taxon>eudicotyledons</taxon>
        <taxon>Gunneridae</taxon>
        <taxon>Pentapetalae</taxon>
        <taxon>rosids</taxon>
        <taxon>fabids</taxon>
        <taxon>Fagales</taxon>
        <taxon>Fagaceae</taxon>
        <taxon>Quercus</taxon>
    </lineage>
</organism>
<dbReference type="SUPFAM" id="SSF48371">
    <property type="entry name" value="ARM repeat"/>
    <property type="match status" value="1"/>
</dbReference>
<dbReference type="FunCoup" id="A0A7N2M5Y9">
    <property type="interactions" value="327"/>
</dbReference>
<dbReference type="Pfam" id="PF25458">
    <property type="entry name" value="INTS4_C"/>
    <property type="match status" value="1"/>
</dbReference>
<dbReference type="Proteomes" id="UP000594261">
    <property type="component" value="Chromosome 7"/>
</dbReference>
<dbReference type="InParanoid" id="A0A7N2M5Y9"/>
<dbReference type="OMA" id="KFEICCG"/>
<protein>
    <recommendedName>
        <fullName evidence="4">Integrator complex subunit 4/Protein SIEL C-terminal Ig-like domain-containing protein</fullName>
    </recommendedName>
</protein>
<dbReference type="GO" id="GO:0010496">
    <property type="term" value="P:intercellular transport"/>
    <property type="evidence" value="ECO:0007669"/>
    <property type="project" value="TreeGrafter"/>
</dbReference>
<name>A0A7N2M5Y9_QUELO</name>
<keyword evidence="6" id="KW-1185">Reference proteome</keyword>